<dbReference type="AlphaFoldDB" id="A0A0C3NEK6"/>
<dbReference type="EMBL" id="KN832004">
    <property type="protein sequence ID" value="KIN99534.1"/>
    <property type="molecule type" value="Genomic_DNA"/>
</dbReference>
<protein>
    <submittedName>
        <fullName evidence="2">Uncharacterized protein</fullName>
    </submittedName>
</protein>
<dbReference type="InParanoid" id="A0A0C3NEK6"/>
<dbReference type="Proteomes" id="UP000054217">
    <property type="component" value="Unassembled WGS sequence"/>
</dbReference>
<gene>
    <name evidence="2" type="ORF">M404DRAFT_10379</name>
</gene>
<evidence type="ECO:0000313" key="2">
    <source>
        <dbReference type="EMBL" id="KIN99534.1"/>
    </source>
</evidence>
<sequence length="145" mass="15704">MQNMDQSVTETLSNLINMSTEETTAIDASGMLGQATNEERGEVTKDQGKNSHPQPLTDTGNTTEGNKPSRKPTTQTARTKDLWQTKVPRRQGTKSGAGLTMHHLATWNPALGGEVQLSPSKCEAQACGVNVHGLKRQAVKQIHKD</sequence>
<organism evidence="2 3">
    <name type="scientific">Pisolithus tinctorius Marx 270</name>
    <dbReference type="NCBI Taxonomy" id="870435"/>
    <lineage>
        <taxon>Eukaryota</taxon>
        <taxon>Fungi</taxon>
        <taxon>Dikarya</taxon>
        <taxon>Basidiomycota</taxon>
        <taxon>Agaricomycotina</taxon>
        <taxon>Agaricomycetes</taxon>
        <taxon>Agaricomycetidae</taxon>
        <taxon>Boletales</taxon>
        <taxon>Sclerodermatineae</taxon>
        <taxon>Pisolithaceae</taxon>
        <taxon>Pisolithus</taxon>
    </lineage>
</organism>
<feature type="compositionally biased region" description="Polar residues" evidence="1">
    <location>
        <begin position="50"/>
        <end position="77"/>
    </location>
</feature>
<dbReference type="HOGENOM" id="CLU_1787608_0_0_1"/>
<evidence type="ECO:0000313" key="3">
    <source>
        <dbReference type="Proteomes" id="UP000054217"/>
    </source>
</evidence>
<feature type="region of interest" description="Disordered" evidence="1">
    <location>
        <begin position="1"/>
        <end position="99"/>
    </location>
</feature>
<feature type="compositionally biased region" description="Basic and acidic residues" evidence="1">
    <location>
        <begin position="37"/>
        <end position="49"/>
    </location>
</feature>
<evidence type="ECO:0000256" key="1">
    <source>
        <dbReference type="SAM" id="MobiDB-lite"/>
    </source>
</evidence>
<accession>A0A0C3NEK6</accession>
<keyword evidence="3" id="KW-1185">Reference proteome</keyword>
<name>A0A0C3NEK6_PISTI</name>
<proteinExistence type="predicted"/>
<reference evidence="3" key="2">
    <citation type="submission" date="2015-01" db="EMBL/GenBank/DDBJ databases">
        <title>Evolutionary Origins and Diversification of the Mycorrhizal Mutualists.</title>
        <authorList>
            <consortium name="DOE Joint Genome Institute"/>
            <consortium name="Mycorrhizal Genomics Consortium"/>
            <person name="Kohler A."/>
            <person name="Kuo A."/>
            <person name="Nagy L.G."/>
            <person name="Floudas D."/>
            <person name="Copeland A."/>
            <person name="Barry K.W."/>
            <person name="Cichocki N."/>
            <person name="Veneault-Fourrey C."/>
            <person name="LaButti K."/>
            <person name="Lindquist E.A."/>
            <person name="Lipzen A."/>
            <person name="Lundell T."/>
            <person name="Morin E."/>
            <person name="Murat C."/>
            <person name="Riley R."/>
            <person name="Ohm R."/>
            <person name="Sun H."/>
            <person name="Tunlid A."/>
            <person name="Henrissat B."/>
            <person name="Grigoriev I.V."/>
            <person name="Hibbett D.S."/>
            <person name="Martin F."/>
        </authorList>
    </citation>
    <scope>NUCLEOTIDE SEQUENCE [LARGE SCALE GENOMIC DNA]</scope>
    <source>
        <strain evidence="3">Marx 270</strain>
    </source>
</reference>
<feature type="compositionally biased region" description="Polar residues" evidence="1">
    <location>
        <begin position="1"/>
        <end position="23"/>
    </location>
</feature>
<reference evidence="2 3" key="1">
    <citation type="submission" date="2014-04" db="EMBL/GenBank/DDBJ databases">
        <authorList>
            <consortium name="DOE Joint Genome Institute"/>
            <person name="Kuo A."/>
            <person name="Kohler A."/>
            <person name="Costa M.D."/>
            <person name="Nagy L.G."/>
            <person name="Floudas D."/>
            <person name="Copeland A."/>
            <person name="Barry K.W."/>
            <person name="Cichocki N."/>
            <person name="Veneault-Fourrey C."/>
            <person name="LaButti K."/>
            <person name="Lindquist E.A."/>
            <person name="Lipzen A."/>
            <person name="Lundell T."/>
            <person name="Morin E."/>
            <person name="Murat C."/>
            <person name="Sun H."/>
            <person name="Tunlid A."/>
            <person name="Henrissat B."/>
            <person name="Grigoriev I.V."/>
            <person name="Hibbett D.S."/>
            <person name="Martin F."/>
            <person name="Nordberg H.P."/>
            <person name="Cantor M.N."/>
            <person name="Hua S.X."/>
        </authorList>
    </citation>
    <scope>NUCLEOTIDE SEQUENCE [LARGE SCALE GENOMIC DNA]</scope>
    <source>
        <strain evidence="2 3">Marx 270</strain>
    </source>
</reference>